<gene>
    <name evidence="2" type="ORF">KQP761_LOCUS16858</name>
</gene>
<organism evidence="2 3">
    <name type="scientific">Rotaria magnacalcarata</name>
    <dbReference type="NCBI Taxonomy" id="392030"/>
    <lineage>
        <taxon>Eukaryota</taxon>
        <taxon>Metazoa</taxon>
        <taxon>Spiralia</taxon>
        <taxon>Gnathifera</taxon>
        <taxon>Rotifera</taxon>
        <taxon>Eurotatoria</taxon>
        <taxon>Bdelloidea</taxon>
        <taxon>Philodinida</taxon>
        <taxon>Philodinidae</taxon>
        <taxon>Rotaria</taxon>
    </lineage>
</organism>
<dbReference type="PANTHER" id="PTHR30383:SF5">
    <property type="entry name" value="SGNH HYDROLASE-TYPE ESTERASE DOMAIN-CONTAINING PROTEIN"/>
    <property type="match status" value="1"/>
</dbReference>
<protein>
    <recommendedName>
        <fullName evidence="1">SGNH hydrolase-type esterase domain-containing protein</fullName>
    </recommendedName>
</protein>
<comment type="caution">
    <text evidence="2">The sequence shown here is derived from an EMBL/GenBank/DDBJ whole genome shotgun (WGS) entry which is preliminary data.</text>
</comment>
<dbReference type="SUPFAM" id="SSF52266">
    <property type="entry name" value="SGNH hydrolase"/>
    <property type="match status" value="1"/>
</dbReference>
<dbReference type="EMBL" id="CAJNOW010008536">
    <property type="protein sequence ID" value="CAF1539376.1"/>
    <property type="molecule type" value="Genomic_DNA"/>
</dbReference>
<dbReference type="CDD" id="cd00229">
    <property type="entry name" value="SGNH_hydrolase"/>
    <property type="match status" value="1"/>
</dbReference>
<dbReference type="Proteomes" id="UP000663834">
    <property type="component" value="Unassembled WGS sequence"/>
</dbReference>
<evidence type="ECO:0000259" key="1">
    <source>
        <dbReference type="Pfam" id="PF13472"/>
    </source>
</evidence>
<evidence type="ECO:0000313" key="3">
    <source>
        <dbReference type="Proteomes" id="UP000663834"/>
    </source>
</evidence>
<proteinExistence type="predicted"/>
<feature type="domain" description="SGNH hydrolase-type esterase" evidence="1">
    <location>
        <begin position="14"/>
        <end position="198"/>
    </location>
</feature>
<dbReference type="PANTHER" id="PTHR30383">
    <property type="entry name" value="THIOESTERASE 1/PROTEASE 1/LYSOPHOSPHOLIPASE L1"/>
    <property type="match status" value="1"/>
</dbReference>
<dbReference type="GO" id="GO:0004622">
    <property type="term" value="F:phosphatidylcholine lysophospholipase activity"/>
    <property type="evidence" value="ECO:0007669"/>
    <property type="project" value="TreeGrafter"/>
</dbReference>
<accession>A0A815VZM8</accession>
<dbReference type="InterPro" id="IPR036514">
    <property type="entry name" value="SGNH_hydro_sf"/>
</dbReference>
<dbReference type="Gene3D" id="3.40.50.1110">
    <property type="entry name" value="SGNH hydrolase"/>
    <property type="match status" value="1"/>
</dbReference>
<dbReference type="InterPro" id="IPR051532">
    <property type="entry name" value="Ester_Hydrolysis_Enzymes"/>
</dbReference>
<dbReference type="OrthoDB" id="408760at2759"/>
<dbReference type="InterPro" id="IPR013830">
    <property type="entry name" value="SGNH_hydro"/>
</dbReference>
<evidence type="ECO:0000313" key="2">
    <source>
        <dbReference type="EMBL" id="CAF1539376.1"/>
    </source>
</evidence>
<dbReference type="Pfam" id="PF13472">
    <property type="entry name" value="Lipase_GDSL_2"/>
    <property type="match status" value="1"/>
</dbReference>
<reference evidence="2" key="1">
    <citation type="submission" date="2021-02" db="EMBL/GenBank/DDBJ databases">
        <authorList>
            <person name="Nowell W R."/>
        </authorList>
    </citation>
    <scope>NUCLEOTIDE SEQUENCE</scope>
</reference>
<dbReference type="AlphaFoldDB" id="A0A815VZM8"/>
<name>A0A815VZM8_9BILA</name>
<sequence length="211" mass="24401">MFARRQKPLNILTVGDSLTAGYHKYGQSYHPYSIHLKHLFDSINKPVSITEKGVSGERVVPSMVKRLRHLLEQSTYYDWIIILGGTNDFADQRPAERIFKDGLEPMYTMCLNHYQGKAKLVAMTVIENTIFSPTHNADEKRQKLNQMIRDYVAQSNDPDRVFLVDLDRGIPYHSVNDTAERRRIWDDTLHLTAAGYDRMATLVFDEIKDII</sequence>